<dbReference type="PANTHER" id="PTHR47481:SF28">
    <property type="entry name" value="RETROTRANSPOSON COPIA-LIKE N-TERMINAL DOMAIN-CONTAINING PROTEIN"/>
    <property type="match status" value="1"/>
</dbReference>
<feature type="compositionally biased region" description="Low complexity" evidence="1">
    <location>
        <begin position="325"/>
        <end position="336"/>
    </location>
</feature>
<feature type="region of interest" description="Disordered" evidence="1">
    <location>
        <begin position="309"/>
        <end position="336"/>
    </location>
</feature>
<dbReference type="PANTHER" id="PTHR47481">
    <property type="match status" value="1"/>
</dbReference>
<dbReference type="Proteomes" id="UP000235145">
    <property type="component" value="Unassembled WGS sequence"/>
</dbReference>
<dbReference type="AlphaFoldDB" id="A0A9R1VGK1"/>
<dbReference type="EMBL" id="NBSK02000005">
    <property type="protein sequence ID" value="KAJ0204360.1"/>
    <property type="molecule type" value="Genomic_DNA"/>
</dbReference>
<gene>
    <name evidence="3" type="ORF">LSAT_V11C500243480</name>
</gene>
<keyword evidence="4" id="KW-1185">Reference proteome</keyword>
<organism evidence="3 4">
    <name type="scientific">Lactuca sativa</name>
    <name type="common">Garden lettuce</name>
    <dbReference type="NCBI Taxonomy" id="4236"/>
    <lineage>
        <taxon>Eukaryota</taxon>
        <taxon>Viridiplantae</taxon>
        <taxon>Streptophyta</taxon>
        <taxon>Embryophyta</taxon>
        <taxon>Tracheophyta</taxon>
        <taxon>Spermatophyta</taxon>
        <taxon>Magnoliopsida</taxon>
        <taxon>eudicotyledons</taxon>
        <taxon>Gunneridae</taxon>
        <taxon>Pentapetalae</taxon>
        <taxon>asterids</taxon>
        <taxon>campanulids</taxon>
        <taxon>Asterales</taxon>
        <taxon>Asteraceae</taxon>
        <taxon>Cichorioideae</taxon>
        <taxon>Cichorieae</taxon>
        <taxon>Lactucinae</taxon>
        <taxon>Lactuca</taxon>
    </lineage>
</organism>
<proteinExistence type="predicted"/>
<protein>
    <recommendedName>
        <fullName evidence="2">PIR2-like helical domain-containing protein</fullName>
    </recommendedName>
</protein>
<evidence type="ECO:0000259" key="2">
    <source>
        <dbReference type="Pfam" id="PF20235"/>
    </source>
</evidence>
<dbReference type="Pfam" id="PF20235">
    <property type="entry name" value="PIR2-like_helical"/>
    <property type="match status" value="1"/>
</dbReference>
<reference evidence="3 4" key="1">
    <citation type="journal article" date="2017" name="Nat. Commun.">
        <title>Genome assembly with in vitro proximity ligation data and whole-genome triplication in lettuce.</title>
        <authorList>
            <person name="Reyes-Chin-Wo S."/>
            <person name="Wang Z."/>
            <person name="Yang X."/>
            <person name="Kozik A."/>
            <person name="Arikit S."/>
            <person name="Song C."/>
            <person name="Xia L."/>
            <person name="Froenicke L."/>
            <person name="Lavelle D.O."/>
            <person name="Truco M.J."/>
            <person name="Xia R."/>
            <person name="Zhu S."/>
            <person name="Xu C."/>
            <person name="Xu H."/>
            <person name="Xu X."/>
            <person name="Cox K."/>
            <person name="Korf I."/>
            <person name="Meyers B.C."/>
            <person name="Michelmore R.W."/>
        </authorList>
    </citation>
    <scope>NUCLEOTIDE SEQUENCE [LARGE SCALE GENOMIC DNA]</scope>
    <source>
        <strain evidence="4">cv. Salinas</strain>
        <tissue evidence="3">Seedlings</tissue>
    </source>
</reference>
<evidence type="ECO:0000313" key="3">
    <source>
        <dbReference type="EMBL" id="KAJ0204360.1"/>
    </source>
</evidence>
<name>A0A9R1VGK1_LACSA</name>
<dbReference type="InterPro" id="IPR046527">
    <property type="entry name" value="PIR2-like_helical"/>
</dbReference>
<evidence type="ECO:0000256" key="1">
    <source>
        <dbReference type="SAM" id="MobiDB-lite"/>
    </source>
</evidence>
<accession>A0A9R1VGK1</accession>
<sequence length="336" mass="37585">MLDHYTDEQLEDSILKKIYLLYVKAISQLVSSGYDEHAVLEVVLRNGHCHGSMDPLNNIMHNAQIYLIITISVHHILGLITNSSIQIPPLSIKLEIANYCLWRSTIISALETFDLESIVLDTKPPTETRTVAAPTPTDPPTIEINLEFQQWKKRDRYVLLWLKSTLSERALATIARATSSRLAWIALEKHFQAQTRARQMSMKVQLQSLSKGSLIMLEYVEKKRSIADSLAENDHPVSTEDPIGYIHSGLDSSYGPFIAAFMVKGDTSTIDDLIGFLLLAEARLEQEHLRQQVVAPTAPNSTVPLALTTNRHSNRNNFPVFGAPSSSNSRSRSSNP</sequence>
<comment type="caution">
    <text evidence="3">The sequence shown here is derived from an EMBL/GenBank/DDBJ whole genome shotgun (WGS) entry which is preliminary data.</text>
</comment>
<feature type="domain" description="PIR2-like helical" evidence="2">
    <location>
        <begin position="17"/>
        <end position="66"/>
    </location>
</feature>
<evidence type="ECO:0000313" key="4">
    <source>
        <dbReference type="Proteomes" id="UP000235145"/>
    </source>
</evidence>
<dbReference type="Pfam" id="PF14223">
    <property type="entry name" value="Retrotran_gag_2"/>
    <property type="match status" value="1"/>
</dbReference>